<name>A0A8S9HXM5_BRACR</name>
<reference evidence="2" key="1">
    <citation type="submission" date="2019-12" db="EMBL/GenBank/DDBJ databases">
        <title>Genome sequencing and annotation of Brassica cretica.</title>
        <authorList>
            <person name="Studholme D.J."/>
            <person name="Sarris P.F."/>
        </authorList>
    </citation>
    <scope>NUCLEOTIDE SEQUENCE</scope>
    <source>
        <strain evidence="2">PFS-001/15</strain>
        <tissue evidence="2">Leaf</tissue>
    </source>
</reference>
<protein>
    <submittedName>
        <fullName evidence="2">Uncharacterized protein</fullName>
    </submittedName>
</protein>
<dbReference type="Proteomes" id="UP000712281">
    <property type="component" value="Unassembled WGS sequence"/>
</dbReference>
<evidence type="ECO:0000313" key="3">
    <source>
        <dbReference type="Proteomes" id="UP000712281"/>
    </source>
</evidence>
<accession>A0A8S9HXM5</accession>
<gene>
    <name evidence="2" type="ORF">F2Q68_00016235</name>
</gene>
<sequence length="117" mass="12686">MPNSTRSNKEQTLLFSDLARLEPSICKQKHTASINNNTCLSTDTCLPPSTETTLPSTDTSHPTSTDTSHRTSIDIEPRDMVATIVLIQDATGNLYDQEGHLRNAAGQKTDDQGGCNP</sequence>
<feature type="region of interest" description="Disordered" evidence="1">
    <location>
        <begin position="41"/>
        <end position="75"/>
    </location>
</feature>
<dbReference type="AlphaFoldDB" id="A0A8S9HXM5"/>
<organism evidence="2 3">
    <name type="scientific">Brassica cretica</name>
    <name type="common">Mustard</name>
    <dbReference type="NCBI Taxonomy" id="69181"/>
    <lineage>
        <taxon>Eukaryota</taxon>
        <taxon>Viridiplantae</taxon>
        <taxon>Streptophyta</taxon>
        <taxon>Embryophyta</taxon>
        <taxon>Tracheophyta</taxon>
        <taxon>Spermatophyta</taxon>
        <taxon>Magnoliopsida</taxon>
        <taxon>eudicotyledons</taxon>
        <taxon>Gunneridae</taxon>
        <taxon>Pentapetalae</taxon>
        <taxon>rosids</taxon>
        <taxon>malvids</taxon>
        <taxon>Brassicales</taxon>
        <taxon>Brassicaceae</taxon>
        <taxon>Brassiceae</taxon>
        <taxon>Brassica</taxon>
    </lineage>
</organism>
<feature type="compositionally biased region" description="Low complexity" evidence="1">
    <location>
        <begin position="44"/>
        <end position="66"/>
    </location>
</feature>
<proteinExistence type="predicted"/>
<comment type="caution">
    <text evidence="2">The sequence shown here is derived from an EMBL/GenBank/DDBJ whole genome shotgun (WGS) entry which is preliminary data.</text>
</comment>
<evidence type="ECO:0000313" key="2">
    <source>
        <dbReference type="EMBL" id="KAF2559498.1"/>
    </source>
</evidence>
<evidence type="ECO:0000256" key="1">
    <source>
        <dbReference type="SAM" id="MobiDB-lite"/>
    </source>
</evidence>
<dbReference type="EMBL" id="QGKW02001940">
    <property type="protein sequence ID" value="KAF2559498.1"/>
    <property type="molecule type" value="Genomic_DNA"/>
</dbReference>